<keyword evidence="2" id="KW-1185">Reference proteome</keyword>
<name>A0A183P9U3_9TREM</name>
<dbReference type="EMBL" id="UZAL01031187">
    <property type="protein sequence ID" value="VDP57156.1"/>
    <property type="molecule type" value="Genomic_DNA"/>
</dbReference>
<dbReference type="PANTHER" id="PTHR47027">
    <property type="entry name" value="REVERSE TRANSCRIPTASE DOMAIN-CONTAINING PROTEIN"/>
    <property type="match status" value="1"/>
</dbReference>
<evidence type="ECO:0000313" key="1">
    <source>
        <dbReference type="EMBL" id="VDP57156.1"/>
    </source>
</evidence>
<sequence>MKTSTSDGKHGIQWTDCIQLDDLDFSDNLALLSLTEQKMQVRKTNVSAASTSVGPNIHEGKGNLLKYDTENVNLITLDGKALEGVESFTYLGCIVEKGVSDVNVNARISKARGSFLQSKHIPNSKQLSTNIKVTIFSANVKRVLLYGAET</sequence>
<evidence type="ECO:0000313" key="2">
    <source>
        <dbReference type="Proteomes" id="UP000269396"/>
    </source>
</evidence>
<reference evidence="1 2" key="1">
    <citation type="submission" date="2018-11" db="EMBL/GenBank/DDBJ databases">
        <authorList>
            <consortium name="Pathogen Informatics"/>
        </authorList>
    </citation>
    <scope>NUCLEOTIDE SEQUENCE [LARGE SCALE GENOMIC DNA]</scope>
    <source>
        <strain>Denwood</strain>
        <strain evidence="2">Zambia</strain>
    </source>
</reference>
<dbReference type="Proteomes" id="UP000269396">
    <property type="component" value="Unassembled WGS sequence"/>
</dbReference>
<dbReference type="PANTHER" id="PTHR47027:SF25">
    <property type="entry name" value="REVERSE TRANSCRIPTASE DOMAIN-CONTAINING PROTEIN"/>
    <property type="match status" value="1"/>
</dbReference>
<gene>
    <name evidence="1" type="ORF">SMTD_LOCUS11129</name>
</gene>
<organism evidence="1 2">
    <name type="scientific">Schistosoma mattheei</name>
    <dbReference type="NCBI Taxonomy" id="31246"/>
    <lineage>
        <taxon>Eukaryota</taxon>
        <taxon>Metazoa</taxon>
        <taxon>Spiralia</taxon>
        <taxon>Lophotrochozoa</taxon>
        <taxon>Platyhelminthes</taxon>
        <taxon>Trematoda</taxon>
        <taxon>Digenea</taxon>
        <taxon>Strigeidida</taxon>
        <taxon>Schistosomatoidea</taxon>
        <taxon>Schistosomatidae</taxon>
        <taxon>Schistosoma</taxon>
    </lineage>
</organism>
<proteinExistence type="predicted"/>
<dbReference type="Pfam" id="PF20049">
    <property type="entry name" value="DUF6451"/>
    <property type="match status" value="1"/>
</dbReference>
<dbReference type="AlphaFoldDB" id="A0A183P9U3"/>
<protein>
    <submittedName>
        <fullName evidence="1">Uncharacterized protein</fullName>
    </submittedName>
</protein>
<accession>A0A183P9U3</accession>
<dbReference type="InterPro" id="IPR045609">
    <property type="entry name" value="DUF6451"/>
</dbReference>